<evidence type="ECO:0000313" key="1">
    <source>
        <dbReference type="EMBL" id="QWG02324.1"/>
    </source>
</evidence>
<dbReference type="Proteomes" id="UP000678679">
    <property type="component" value="Chromosome 1"/>
</dbReference>
<gene>
    <name evidence="1" type="ORF">KMW28_01700</name>
</gene>
<dbReference type="PANTHER" id="PTHR36456">
    <property type="entry name" value="UPF0232 PROTEIN SCO3875"/>
    <property type="match status" value="1"/>
</dbReference>
<protein>
    <submittedName>
        <fullName evidence="1">DUF721 domain-containing protein</fullName>
    </submittedName>
</protein>
<dbReference type="PANTHER" id="PTHR36456:SF1">
    <property type="entry name" value="UPF0232 PROTEIN SCO3875"/>
    <property type="match status" value="1"/>
</dbReference>
<dbReference type="InterPro" id="IPR007922">
    <property type="entry name" value="DciA-like"/>
</dbReference>
<reference evidence="1 2" key="1">
    <citation type="submission" date="2021-05" db="EMBL/GenBank/DDBJ databases">
        <title>Comparative genomic studies on the polysaccharide-degrading batcterial strains of the Flammeovirga genus.</title>
        <authorList>
            <person name="Zewei F."/>
            <person name="Zheng Z."/>
            <person name="Yu L."/>
            <person name="Ruyue G."/>
            <person name="Yanhong M."/>
            <person name="Yuanyuan C."/>
            <person name="Jingyan G."/>
            <person name="Wenjun H."/>
        </authorList>
    </citation>
    <scope>NUCLEOTIDE SEQUENCE [LARGE SCALE GENOMIC DNA]</scope>
    <source>
        <strain evidence="1 2">NBRC:100898</strain>
    </source>
</reference>
<dbReference type="Pfam" id="PF05258">
    <property type="entry name" value="DciA"/>
    <property type="match status" value="1"/>
</dbReference>
<evidence type="ECO:0000313" key="2">
    <source>
        <dbReference type="Proteomes" id="UP000678679"/>
    </source>
</evidence>
<organism evidence="1 2">
    <name type="scientific">Flammeovirga yaeyamensis</name>
    <dbReference type="NCBI Taxonomy" id="367791"/>
    <lineage>
        <taxon>Bacteria</taxon>
        <taxon>Pseudomonadati</taxon>
        <taxon>Bacteroidota</taxon>
        <taxon>Cytophagia</taxon>
        <taxon>Cytophagales</taxon>
        <taxon>Flammeovirgaceae</taxon>
        <taxon>Flammeovirga</taxon>
    </lineage>
</organism>
<name>A0AAX1N462_9BACT</name>
<keyword evidence="2" id="KW-1185">Reference proteome</keyword>
<dbReference type="RefSeq" id="WP_169664754.1">
    <property type="nucleotide sequence ID" value="NZ_CP076132.1"/>
</dbReference>
<accession>A0AAX1N462</accession>
<dbReference type="KEGG" id="fya:KMW28_01700"/>
<proteinExistence type="predicted"/>
<sequence>MAEEKKTVYRFRKRNPIPKKHETIGIGEAMQKFVKTLNKSKSYNQSMLNKVWDEVMGHTIASRTQELRLRGKTLYIKLNTPALRNELNMAREHVVKRLNQRLGAEILSEVKFV</sequence>
<dbReference type="EMBL" id="CP076132">
    <property type="protein sequence ID" value="QWG02324.1"/>
    <property type="molecule type" value="Genomic_DNA"/>
</dbReference>
<dbReference type="AlphaFoldDB" id="A0AAX1N462"/>